<feature type="binding site" evidence="17">
    <location>
        <position position="83"/>
    </location>
    <ligand>
        <name>heme b</name>
        <dbReference type="ChEBI" id="CHEBI:60344"/>
        <label>1</label>
    </ligand>
</feature>
<evidence type="ECO:0000256" key="1">
    <source>
        <dbReference type="ARBA" id="ARBA00022448"/>
    </source>
</evidence>
<dbReference type="PDBsum" id="4V93"/>
<feature type="chain" id="PRO_5004159241" description="Extracellular globin" evidence="11">
    <location>
        <begin position="19"/>
        <end position="158"/>
    </location>
</feature>
<evidence type="ECO:0000256" key="2">
    <source>
        <dbReference type="ARBA" id="ARBA00022617"/>
    </source>
</evidence>
<keyword evidence="2 7" id="KW-0349">Heme</keyword>
<feature type="binding site" evidence="14">
    <location>
        <position position="111"/>
    </location>
    <ligand>
        <name>heme b</name>
        <dbReference type="ChEBI" id="CHEBI:60344"/>
        <label>5</label>
    </ligand>
</feature>
<feature type="binding site" evidence="15">
    <location>
        <position position="112"/>
    </location>
    <ligand>
        <name>heme b</name>
        <dbReference type="ChEBI" id="CHEBI:60344"/>
        <label>3</label>
        <note>axial binding residue</note>
    </ligand>
    <ligandPart>
        <name>Fe</name>
        <dbReference type="ChEBI" id="CHEBI:18248"/>
    </ligandPart>
</feature>
<keyword evidence="4 7" id="KW-0479">Metal-binding</keyword>
<name>O61233_LUMTE</name>
<feature type="binding site" evidence="17">
    <location>
        <position position="112"/>
    </location>
    <ligand>
        <name>heme b</name>
        <dbReference type="ChEBI" id="CHEBI:60344"/>
        <label>1</label>
        <note>axial binding residue</note>
    </ligand>
    <ligandPart>
        <name>Fe</name>
        <dbReference type="ChEBI" id="CHEBI:18248"/>
    </ligandPart>
</feature>
<dbReference type="EvolutionaryTrace" id="O61233"/>
<feature type="binding site" evidence="14">
    <location>
        <position position="112"/>
    </location>
    <ligand>
        <name>heme b</name>
        <dbReference type="ChEBI" id="CHEBI:60344"/>
        <label>2</label>
        <note>axial binding residue</note>
    </ligand>
    <ligandPart>
        <name>Fe</name>
        <dbReference type="ChEBI" id="CHEBI:18248"/>
    </ligandPart>
</feature>
<evidence type="ECO:0000313" key="13">
    <source>
        <dbReference type="EMBL" id="AAC14535.1"/>
    </source>
</evidence>
<dbReference type="PDBsum" id="2GTL"/>
<reference evidence="17" key="5">
    <citation type="journal article" date="2017" name="IUCrJ">
        <title>Single-particle cryo-EM using alignment by classification (ABC): the structure of &lt;i&gt;Lumbricus terrestris&lt;/i&gt; haemoglobin.</title>
        <authorList>
            <person name="Afanasyev P."/>
            <person name="Seer-Linnemayr C."/>
            <person name="Ravelli R.B.G."/>
            <person name="Matadeen R."/>
            <person name="De Carlo S."/>
            <person name="Alewijnse B."/>
            <person name="Portugal R.V."/>
            <person name="Pannu N.S."/>
            <person name="Schatz M."/>
            <person name="van Heel M."/>
        </authorList>
    </citation>
    <scope>STRUCTURE BY ELECTRON MICROSCOPY (3.80 ANGSTROMS) OF 19-158 IN COMPLEX WITH HEME B</scope>
</reference>
<evidence type="ECO:0007829" key="17">
    <source>
        <dbReference type="PDB" id="5M3L"/>
    </source>
</evidence>
<keyword evidence="14 15" id="KW-0002">3D-structure</keyword>
<dbReference type="GO" id="GO:0020037">
    <property type="term" value="F:heme binding"/>
    <property type="evidence" value="ECO:0007669"/>
    <property type="project" value="UniProtKB-UniRule"/>
</dbReference>
<comment type="similarity">
    <text evidence="7 10">Belongs to the globin family.</text>
</comment>
<protein>
    <recommendedName>
        <fullName evidence="7">Extracellular globin</fullName>
    </recommendedName>
</protein>
<evidence type="ECO:0007829" key="16">
    <source>
        <dbReference type="PDB" id="4V93"/>
    </source>
</evidence>
<dbReference type="AlphaFoldDB" id="O61233"/>
<dbReference type="PDBsum" id="5M3L"/>
<dbReference type="PROSITE" id="PS01033">
    <property type="entry name" value="GLOBIN"/>
    <property type="match status" value="1"/>
</dbReference>
<evidence type="ECO:0000259" key="12">
    <source>
        <dbReference type="PROSITE" id="PS01033"/>
    </source>
</evidence>
<dbReference type="InterPro" id="IPR044399">
    <property type="entry name" value="Mb-like_M"/>
</dbReference>
<evidence type="ECO:0000256" key="3">
    <source>
        <dbReference type="ARBA" id="ARBA00022621"/>
    </source>
</evidence>
<keyword evidence="1 7" id="KW-0813">Transport</keyword>
<feature type="binding site" evidence="15">
    <location>
        <position position="122"/>
    </location>
    <ligand>
        <name>heme b</name>
        <dbReference type="ChEBI" id="CHEBI:60344"/>
        <label>3</label>
    </ligand>
</feature>
<feature type="disulfide bond" evidence="9 14">
    <location>
        <begin position="20"/>
        <end position="149"/>
    </location>
</feature>
<evidence type="ECO:0007829" key="14">
    <source>
        <dbReference type="PDB" id="1X9F"/>
    </source>
</evidence>
<keyword evidence="6 9" id="KW-1015">Disulfide bond</keyword>
<dbReference type="Gene3D" id="1.10.490.10">
    <property type="entry name" value="Globins"/>
    <property type="match status" value="1"/>
</dbReference>
<feature type="domain" description="Globin" evidence="12">
    <location>
        <begin position="19"/>
        <end position="158"/>
    </location>
</feature>
<feature type="binding site" evidence="14">
    <location>
        <position position="107"/>
    </location>
    <ligand>
        <name>heme b</name>
        <dbReference type="ChEBI" id="CHEBI:60344"/>
        <label>5</label>
    </ligand>
</feature>
<evidence type="ECO:0000256" key="6">
    <source>
        <dbReference type="ARBA" id="ARBA00023157"/>
    </source>
</evidence>
<dbReference type="PDBsum" id="1X9F"/>
<evidence type="ECO:0000256" key="4">
    <source>
        <dbReference type="ARBA" id="ARBA00022723"/>
    </source>
</evidence>
<evidence type="ECO:0000256" key="9">
    <source>
        <dbReference type="PIRSR" id="PIRSR036517-2"/>
    </source>
</evidence>
<dbReference type="GO" id="GO:0005833">
    <property type="term" value="C:hemoglobin complex"/>
    <property type="evidence" value="ECO:0007669"/>
    <property type="project" value="UniProtKB-UniRule"/>
</dbReference>
<proteinExistence type="evidence at protein level"/>
<dbReference type="SMR" id="O61233"/>
<dbReference type="PDB" id="2GTL">
    <property type="method" value="X-ray"/>
    <property type="resolution" value="3.50 A"/>
    <property type="chains" value="D/H/L=19-158"/>
</dbReference>
<dbReference type="GO" id="GO:0005506">
    <property type="term" value="F:iron ion binding"/>
    <property type="evidence" value="ECO:0007669"/>
    <property type="project" value="UniProtKB-UniRule"/>
</dbReference>
<feature type="binding site" description="proximal binding residue" evidence="8">
    <location>
        <position position="112"/>
    </location>
    <ligand>
        <name>heme b</name>
        <dbReference type="ChEBI" id="CHEBI:60344"/>
    </ligand>
    <ligandPart>
        <name>Fe</name>
        <dbReference type="ChEBI" id="CHEBI:18248"/>
    </ligandPart>
</feature>
<feature type="binding site" evidence="17">
    <location>
        <position position="66"/>
    </location>
    <ligand>
        <name>heme b</name>
        <dbReference type="ChEBI" id="CHEBI:60344"/>
        <label>1</label>
    </ligand>
</feature>
<dbReference type="GO" id="GO:0019825">
    <property type="term" value="F:oxygen binding"/>
    <property type="evidence" value="ECO:0007669"/>
    <property type="project" value="UniProtKB-UniRule"/>
</dbReference>
<dbReference type="GO" id="GO:0005344">
    <property type="term" value="F:oxygen carrier activity"/>
    <property type="evidence" value="ECO:0007669"/>
    <property type="project" value="UniProtKB-UniRule"/>
</dbReference>
<dbReference type="InterPro" id="IPR012292">
    <property type="entry name" value="Globin/Proto"/>
</dbReference>
<dbReference type="SUPFAM" id="SSF46458">
    <property type="entry name" value="Globin-like"/>
    <property type="match status" value="1"/>
</dbReference>
<feature type="binding site" evidence="14">
    <location>
        <position position="66"/>
    </location>
    <ligand>
        <name>heme b</name>
        <dbReference type="ChEBI" id="CHEBI:60344"/>
        <label>2</label>
    </ligand>
</feature>
<reference evidence="15" key="3">
    <citation type="journal article" date="2006" name="Structure">
        <title>Lumbricus erythrocruorin at 3.5 A resolution: architecture of a megadalton respiratory complex.</title>
        <authorList>
            <person name="Royer W.E."/>
            <person name="Sharma H."/>
            <person name="Strand K."/>
            <person name="Knapp J.E."/>
            <person name="Bhyravbhatla B."/>
        </authorList>
    </citation>
    <scope>X-RAY CRYSTALLOGRAPHY (3.50 ANGSTROMS) OF 19-158 IN COMPLEX WITH HEME B</scope>
    <scope>DISULFIDE BONDS</scope>
</reference>
<dbReference type="CDD" id="cd01040">
    <property type="entry name" value="Mb-like"/>
    <property type="match status" value="1"/>
</dbReference>
<feature type="binding site" evidence="17">
    <location>
        <position position="115"/>
    </location>
    <ligand>
        <name>heme b</name>
        <dbReference type="ChEBI" id="CHEBI:60344"/>
        <label>4</label>
    </ligand>
</feature>
<feature type="signal peptide" evidence="11">
    <location>
        <begin position="1"/>
        <end position="18"/>
    </location>
</feature>
<feature type="binding site" evidence="17">
    <location>
        <position position="112"/>
    </location>
    <ligand>
        <name>heme b</name>
        <dbReference type="ChEBI" id="CHEBI:60344"/>
        <label>4</label>
        <note>axial binding residue</note>
    </ligand>
    <ligandPart>
        <name>Fe</name>
        <dbReference type="ChEBI" id="CHEBI:18248"/>
    </ligandPart>
</feature>
<dbReference type="GO" id="GO:0005576">
    <property type="term" value="C:extracellular region"/>
    <property type="evidence" value="ECO:0007669"/>
    <property type="project" value="UniProtKB-UniRule"/>
</dbReference>
<evidence type="ECO:0000256" key="5">
    <source>
        <dbReference type="ARBA" id="ARBA00023004"/>
    </source>
</evidence>
<evidence type="ECO:0000256" key="7">
    <source>
        <dbReference type="PIRNR" id="PIRNR036517"/>
    </source>
</evidence>
<dbReference type="PIRSF" id="PIRSF036517">
    <property type="entry name" value="Ext_hemo"/>
    <property type="match status" value="1"/>
</dbReference>
<reference evidence="13" key="1">
    <citation type="journal article" date="1997" name="Biochim. Biophys. Acta">
        <title>Structure of chain d of the gigantic hemoglobin of the earthworm.</title>
        <authorList>
            <person name="Xie Q."/>
            <person name="Donahue R.A.Jr."/>
            <person name="Schneider K."/>
            <person name="Mirza U.A."/>
            <person name="Haller I."/>
            <person name="Chait B.T."/>
            <person name="Riggs A.F."/>
        </authorList>
    </citation>
    <scope>NUCLEOTIDE SEQUENCE</scope>
</reference>
<dbReference type="PDB" id="4V93">
    <property type="method" value="EM"/>
    <property type="resolution" value="8.10 A"/>
    <property type="chains" value="A1/A6/AD/AI/AN/AS/AX/Ac/Ah/Am/Ar/Aw=19-158, B0/B5/BC/BH/BM/BR/BW/Bb/Bg/Bl/Bq/Bv/C4/CB/CG/CL/CQ/CV/Ca/Cf/Ck/Cp/Cu/Cz=1-158"/>
</dbReference>
<feature type="binding site" evidence="17">
    <location>
        <position position="83"/>
    </location>
    <ligand>
        <name>heme b</name>
        <dbReference type="ChEBI" id="CHEBI:60344"/>
        <label>4</label>
    </ligand>
</feature>
<dbReference type="InterPro" id="IPR014610">
    <property type="entry name" value="Haemoglobin_extracell"/>
</dbReference>
<keyword evidence="11" id="KW-0732">Signal</keyword>
<reference evidence="14" key="2">
    <citation type="journal article" date="2004" name="J. Mol. Biol.">
        <title>Crystal structure of the hemoglobin dodecamer from Lumbricus erythrocruorin: allosteric core of giant annelid respiratory complexes.</title>
        <authorList>
            <person name="Strand K."/>
            <person name="Knapp J.E."/>
            <person name="Bhyravbhatla B."/>
            <person name="Royer W.E."/>
        </authorList>
    </citation>
    <scope>X-RAY CRYSTALLOGRAPHY (2.60 ANGSTROMS) OF 19-158 IN COMPLEX WITH HEME B</scope>
    <scope>DISULFIDE BONDS</scope>
</reference>
<dbReference type="PIR" id="S65728">
    <property type="entry name" value="S65728"/>
</dbReference>
<evidence type="ECO:0000256" key="8">
    <source>
        <dbReference type="PIRSR" id="PIRSR036517-1"/>
    </source>
</evidence>
<evidence type="ECO:0007829" key="15">
    <source>
        <dbReference type="PDB" id="2GTL"/>
    </source>
</evidence>
<reference evidence="16" key="4">
    <citation type="submission" date="2014-04" db="PDB data bank">
        <title>Structural Basis for Cooperative Oxygen Binding and Bracelet-Assisted Assembly of Lumbricus Terrestris Hemoglobin.</title>
        <authorList>
            <person name="Chen W.T."/>
            <person name="Chen Y.C."/>
            <person name="Liou H.H."/>
            <person name="Chao C.Y."/>
        </authorList>
    </citation>
    <scope>STRUCTURE BY ELECTRON MICROSCOPY (8.10 ANGSTROMS) OF 19-158 AND 1-158</scope>
</reference>
<keyword evidence="3 7" id="KW-0561">Oxygen transport</keyword>
<dbReference type="PDB" id="1X9F">
    <property type="method" value="X-ray"/>
    <property type="resolution" value="2.60 A"/>
    <property type="chains" value="D/H/L=19-158"/>
</dbReference>
<organism evidence="13">
    <name type="scientific">Lumbricus terrestris</name>
    <name type="common">Common earthworm</name>
    <dbReference type="NCBI Taxonomy" id="6398"/>
    <lineage>
        <taxon>Eukaryota</taxon>
        <taxon>Metazoa</taxon>
        <taxon>Spiralia</taxon>
        <taxon>Lophotrochozoa</taxon>
        <taxon>Annelida</taxon>
        <taxon>Clitellata</taxon>
        <taxon>Oligochaeta</taxon>
        <taxon>Crassiclitellata</taxon>
        <taxon>Lumbricina</taxon>
        <taxon>Lumbricidae</taxon>
        <taxon>Lumbricinae</taxon>
        <taxon>Lumbricus</taxon>
    </lineage>
</organism>
<accession>O61233</accession>
<evidence type="ECO:0000256" key="11">
    <source>
        <dbReference type="SAM" id="SignalP"/>
    </source>
</evidence>
<dbReference type="InterPro" id="IPR009050">
    <property type="entry name" value="Globin-like_sf"/>
</dbReference>
<evidence type="ECO:0000256" key="10">
    <source>
        <dbReference type="RuleBase" id="RU000356"/>
    </source>
</evidence>
<feature type="binding site" evidence="15">
    <location>
        <position position="66"/>
    </location>
    <ligand>
        <name>heme b</name>
        <dbReference type="ChEBI" id="CHEBI:60344"/>
        <label>3</label>
    </ligand>
</feature>
<sequence length="158" mass="17924" precursor="true">MKVFVAVFLLAFATYVSAECLVTESLKVKLQWASAFGHAHERVAFGLELWRDIIDDHPEIKAPFSRVRGDNIYSPEFGAHSQRVLSGLDITISMLDTPDMLAAQLAHLKVQHVERNLKPEFFDIFLKHLLHVLGDRLGTHFDFGAWHDCVDQIIDGIK</sequence>
<dbReference type="InterPro" id="IPR000971">
    <property type="entry name" value="Globin"/>
</dbReference>
<dbReference type="PDB" id="5M3L">
    <property type="method" value="EM"/>
    <property type="resolution" value="3.80 A"/>
    <property type="chains" value="D/H/L=19-158"/>
</dbReference>
<dbReference type="EMBL" id="U55073">
    <property type="protein sequence ID" value="AAC14535.1"/>
    <property type="molecule type" value="Genomic_DNA"/>
</dbReference>
<dbReference type="Pfam" id="PF00042">
    <property type="entry name" value="Globin"/>
    <property type="match status" value="1"/>
</dbReference>
<keyword evidence="5 7" id="KW-0408">Iron</keyword>